<evidence type="ECO:0000313" key="2">
    <source>
        <dbReference type="Proteomes" id="UP001370758"/>
    </source>
</evidence>
<keyword evidence="2" id="KW-1185">Reference proteome</keyword>
<comment type="caution">
    <text evidence="1">The sequence shown here is derived from an EMBL/GenBank/DDBJ whole genome shotgun (WGS) entry which is preliminary data.</text>
</comment>
<accession>A0AAV9VSJ0</accession>
<gene>
    <name evidence="1" type="ORF">TWF481_002854</name>
</gene>
<protein>
    <submittedName>
        <fullName evidence="1">Uncharacterized protein</fullName>
    </submittedName>
</protein>
<reference evidence="1 2" key="1">
    <citation type="submission" date="2023-08" db="EMBL/GenBank/DDBJ databases">
        <authorList>
            <person name="Palmer J.M."/>
        </authorList>
    </citation>
    <scope>NUCLEOTIDE SEQUENCE [LARGE SCALE GENOMIC DNA]</scope>
    <source>
        <strain evidence="1 2">TWF481</strain>
    </source>
</reference>
<dbReference type="AlphaFoldDB" id="A0AAV9VSJ0"/>
<dbReference type="Proteomes" id="UP001370758">
    <property type="component" value="Unassembled WGS sequence"/>
</dbReference>
<dbReference type="EMBL" id="JAVHJL010000012">
    <property type="protein sequence ID" value="KAK6495808.1"/>
    <property type="molecule type" value="Genomic_DNA"/>
</dbReference>
<name>A0AAV9VSJ0_9PEZI</name>
<organism evidence="1 2">
    <name type="scientific">Arthrobotrys musiformis</name>
    <dbReference type="NCBI Taxonomy" id="47236"/>
    <lineage>
        <taxon>Eukaryota</taxon>
        <taxon>Fungi</taxon>
        <taxon>Dikarya</taxon>
        <taxon>Ascomycota</taxon>
        <taxon>Pezizomycotina</taxon>
        <taxon>Orbiliomycetes</taxon>
        <taxon>Orbiliales</taxon>
        <taxon>Orbiliaceae</taxon>
        <taxon>Arthrobotrys</taxon>
    </lineage>
</organism>
<evidence type="ECO:0000313" key="1">
    <source>
        <dbReference type="EMBL" id="KAK6495808.1"/>
    </source>
</evidence>
<proteinExistence type="predicted"/>
<sequence>MGSYPGSQETMGWEWFKHGFPKAESLNILHRIWRTRRSNAYGLQYIIQTPVGGSLSGCLQDDSVVPDDFYRWSGESALTGRLFPLRGGGLLSLWFAISGKRIIPIITALYPTAVEESSVKPLHDIIGSEILMNFIIWSSDQRSYGSNIAELAGSCLENRLRLNDMERDHDIRKVMVEFKEALENNDEDRITKISTKKEYATYTLRVMLRQSLEVAAGVVAGVTFCTAV</sequence>